<feature type="compositionally biased region" description="Low complexity" evidence="9">
    <location>
        <begin position="1"/>
        <end position="14"/>
    </location>
</feature>
<comment type="similarity">
    <text evidence="1">Belongs to the beta type-B retroviral polymerase family. HERV class-II K(HML-2) pol subfamily.</text>
</comment>
<keyword evidence="6" id="KW-0378">Hydrolase</keyword>
<keyword evidence="8" id="KW-0863">Zinc-finger</keyword>
<keyword evidence="8" id="KW-0862">Zinc</keyword>
<proteinExistence type="inferred from homology"/>
<keyword evidence="4" id="KW-0548">Nucleotidyltransferase</keyword>
<dbReference type="EC" id="3.1.26.4" evidence="2"/>
<evidence type="ECO:0000313" key="13">
    <source>
        <dbReference type="Proteomes" id="UP000694569"/>
    </source>
</evidence>
<dbReference type="Gene3D" id="3.10.10.10">
    <property type="entry name" value="HIV Type 1 Reverse Transcriptase, subunit A, domain 1"/>
    <property type="match status" value="1"/>
</dbReference>
<sequence>MDTPPSRRPLTSPRVSHPPLSVKSFTTDEPMQIGLVRGHLPPEELARRKSNQLCLYCGKPNHTIRDCPSKNGPRNGKKENTSTNNFLNFSSLHLSILLSLQWNDHPVSVSAMVDSGASSCFMDFTLATSLGIPYVNKKSPLSIQCVDGSPLTSGPVVLETIPLLVRIGNEHKEFLQFDLVTSPLFPVILGISWLRTHDPVISWTSGTFSFTSKHCVKFCLRPSVTRGCISSILDKEIKSSDVSLPQEYAEFSDVFNKKGVECLPPHRKYDCPIELLPGANIPFGHIYPLAEPVLHVLKEYIRENLEKGFIRRSASPAGAGIFFVEKKDSGLRPCVDYRELNKITIKNKYPLPLIPGLLEQLKNAIVFTKLDLRGAYNLLRIPKDDEWKTAFRTRYGHYEYTVMPYGLCNAPAAFQHLANDILRDLLDVYVVMYLDDILIYSTSLDLHRSHVKSVLSRLCCHHLYVKFEKCVFEATRIEFLGFIITPGQMEMDPRKIEAITNWPIPQTKKEMQRFLGFANFYRKFIRNFSKIVFPLTQLTRKKNPFLWSNTAQQAFDKLREHSPNRQKSPPQKFTVPPAQRTTVLQLCHDAPKAGHEGINKTLDLVQRHYWWPSVVTDVRDYVRSCSICTRSKVPRTKMAGLLQPLPIPHPPWASISVDFIVKLPHLRNTIPSWSWLIDCPKWPILSPLEDYHRPKPQLTSFFTISLKLWHARLRYL</sequence>
<dbReference type="SMART" id="SM00343">
    <property type="entry name" value="ZnF_C2HC"/>
    <property type="match status" value="1"/>
</dbReference>
<dbReference type="PROSITE" id="PS50158">
    <property type="entry name" value="ZF_CCHC"/>
    <property type="match status" value="1"/>
</dbReference>
<dbReference type="SUPFAM" id="SSF57756">
    <property type="entry name" value="Retrovirus zinc finger-like domains"/>
    <property type="match status" value="1"/>
</dbReference>
<dbReference type="SUPFAM" id="SSF56672">
    <property type="entry name" value="DNA/RNA polymerases"/>
    <property type="match status" value="1"/>
</dbReference>
<dbReference type="InterPro" id="IPR001878">
    <property type="entry name" value="Znf_CCHC"/>
</dbReference>
<dbReference type="CDD" id="cd00303">
    <property type="entry name" value="retropepsin_like"/>
    <property type="match status" value="1"/>
</dbReference>
<evidence type="ECO:0000256" key="7">
    <source>
        <dbReference type="ARBA" id="ARBA00039658"/>
    </source>
</evidence>
<protein>
    <recommendedName>
        <fullName evidence="7">Gypsy retrotransposon integrase-like protein 1</fullName>
        <ecNumber evidence="2">3.1.26.4</ecNumber>
    </recommendedName>
</protein>
<feature type="domain" description="Reverse transcriptase" evidence="11">
    <location>
        <begin position="305"/>
        <end position="484"/>
    </location>
</feature>
<name>A0A8C5M7Z7_9ANUR</name>
<reference evidence="12" key="1">
    <citation type="submission" date="2025-08" db="UniProtKB">
        <authorList>
            <consortium name="Ensembl"/>
        </authorList>
    </citation>
    <scope>IDENTIFICATION</scope>
</reference>
<dbReference type="GO" id="GO:0008270">
    <property type="term" value="F:zinc ion binding"/>
    <property type="evidence" value="ECO:0007669"/>
    <property type="project" value="UniProtKB-KW"/>
</dbReference>
<dbReference type="SUPFAM" id="SSF50630">
    <property type="entry name" value="Acid proteases"/>
    <property type="match status" value="1"/>
</dbReference>
<evidence type="ECO:0000313" key="12">
    <source>
        <dbReference type="Ensembl" id="ENSLLEP00000008183.1"/>
    </source>
</evidence>
<evidence type="ECO:0000256" key="8">
    <source>
        <dbReference type="PROSITE-ProRule" id="PRU00047"/>
    </source>
</evidence>
<accession>A0A8C5M7Z7</accession>
<dbReference type="OrthoDB" id="8000983at2759"/>
<dbReference type="FunFam" id="3.30.70.270:FF:000063">
    <property type="entry name" value="Zinc knuckle domaincontaining protein"/>
    <property type="match status" value="1"/>
</dbReference>
<dbReference type="InterPro" id="IPR041588">
    <property type="entry name" value="Integrase_H2C2"/>
</dbReference>
<dbReference type="Pfam" id="PF17921">
    <property type="entry name" value="Integrase_H2C2"/>
    <property type="match status" value="1"/>
</dbReference>
<evidence type="ECO:0000256" key="3">
    <source>
        <dbReference type="ARBA" id="ARBA00022679"/>
    </source>
</evidence>
<organism evidence="12 13">
    <name type="scientific">Leptobrachium leishanense</name>
    <name type="common">Leishan spiny toad</name>
    <dbReference type="NCBI Taxonomy" id="445787"/>
    <lineage>
        <taxon>Eukaryota</taxon>
        <taxon>Metazoa</taxon>
        <taxon>Chordata</taxon>
        <taxon>Craniata</taxon>
        <taxon>Vertebrata</taxon>
        <taxon>Euteleostomi</taxon>
        <taxon>Amphibia</taxon>
        <taxon>Batrachia</taxon>
        <taxon>Anura</taxon>
        <taxon>Pelobatoidea</taxon>
        <taxon>Megophryidae</taxon>
        <taxon>Leptobrachium</taxon>
    </lineage>
</organism>
<dbReference type="Pfam" id="PF00078">
    <property type="entry name" value="RVT_1"/>
    <property type="match status" value="1"/>
</dbReference>
<evidence type="ECO:0000256" key="2">
    <source>
        <dbReference type="ARBA" id="ARBA00012180"/>
    </source>
</evidence>
<evidence type="ECO:0000256" key="1">
    <source>
        <dbReference type="ARBA" id="ARBA00010879"/>
    </source>
</evidence>
<dbReference type="InterPro" id="IPR036875">
    <property type="entry name" value="Znf_CCHC_sf"/>
</dbReference>
<evidence type="ECO:0000256" key="9">
    <source>
        <dbReference type="SAM" id="MobiDB-lite"/>
    </source>
</evidence>
<feature type="region of interest" description="Disordered" evidence="9">
    <location>
        <begin position="1"/>
        <end position="24"/>
    </location>
</feature>
<dbReference type="PROSITE" id="PS50878">
    <property type="entry name" value="RT_POL"/>
    <property type="match status" value="1"/>
</dbReference>
<dbReference type="GO" id="GO:0003676">
    <property type="term" value="F:nucleic acid binding"/>
    <property type="evidence" value="ECO:0007669"/>
    <property type="project" value="InterPro"/>
</dbReference>
<dbReference type="Gene3D" id="2.40.70.10">
    <property type="entry name" value="Acid Proteases"/>
    <property type="match status" value="1"/>
</dbReference>
<dbReference type="Gene3D" id="3.30.70.270">
    <property type="match status" value="2"/>
</dbReference>
<dbReference type="PANTHER" id="PTHR37984">
    <property type="entry name" value="PROTEIN CBG26694"/>
    <property type="match status" value="1"/>
</dbReference>
<keyword evidence="3" id="KW-0808">Transferase</keyword>
<dbReference type="Pfam" id="PF13650">
    <property type="entry name" value="Asp_protease_2"/>
    <property type="match status" value="1"/>
</dbReference>
<dbReference type="PANTHER" id="PTHR37984:SF5">
    <property type="entry name" value="PROTEIN NYNRIN-LIKE"/>
    <property type="match status" value="1"/>
</dbReference>
<keyword evidence="13" id="KW-1185">Reference proteome</keyword>
<reference evidence="12" key="2">
    <citation type="submission" date="2025-09" db="UniProtKB">
        <authorList>
            <consortium name="Ensembl"/>
        </authorList>
    </citation>
    <scope>IDENTIFICATION</scope>
</reference>
<keyword evidence="5" id="KW-0540">Nuclease</keyword>
<evidence type="ECO:0000259" key="10">
    <source>
        <dbReference type="PROSITE" id="PS50158"/>
    </source>
</evidence>
<dbReference type="GeneTree" id="ENSGT00940000168677"/>
<evidence type="ECO:0000259" key="11">
    <source>
        <dbReference type="PROSITE" id="PS50878"/>
    </source>
</evidence>
<keyword evidence="8" id="KW-0479">Metal-binding</keyword>
<evidence type="ECO:0000256" key="4">
    <source>
        <dbReference type="ARBA" id="ARBA00022695"/>
    </source>
</evidence>
<keyword evidence="6" id="KW-0255">Endonuclease</keyword>
<dbReference type="InterPro" id="IPR050951">
    <property type="entry name" value="Retrovirus_Pol_polyprotein"/>
</dbReference>
<dbReference type="Proteomes" id="UP000694569">
    <property type="component" value="Unplaced"/>
</dbReference>
<dbReference type="InterPro" id="IPR000477">
    <property type="entry name" value="RT_dom"/>
</dbReference>
<dbReference type="GO" id="GO:0004523">
    <property type="term" value="F:RNA-DNA hybrid ribonuclease activity"/>
    <property type="evidence" value="ECO:0007669"/>
    <property type="project" value="UniProtKB-EC"/>
</dbReference>
<dbReference type="InterPro" id="IPR021109">
    <property type="entry name" value="Peptidase_aspartic_dom_sf"/>
</dbReference>
<dbReference type="Ensembl" id="ENSLLET00000008512.1">
    <property type="protein sequence ID" value="ENSLLEP00000008183.1"/>
    <property type="gene ID" value="ENSLLEG00000005203.1"/>
</dbReference>
<dbReference type="FunFam" id="1.10.340.70:FF:000001">
    <property type="entry name" value="Retrovirus-related Pol polyprotein from transposon gypsy-like Protein"/>
    <property type="match status" value="1"/>
</dbReference>
<dbReference type="InterPro" id="IPR043128">
    <property type="entry name" value="Rev_trsase/Diguanyl_cyclase"/>
</dbReference>
<feature type="domain" description="CCHC-type" evidence="10">
    <location>
        <begin position="54"/>
        <end position="69"/>
    </location>
</feature>
<dbReference type="AlphaFoldDB" id="A0A8C5M7Z7"/>
<evidence type="ECO:0000256" key="6">
    <source>
        <dbReference type="ARBA" id="ARBA00022759"/>
    </source>
</evidence>
<evidence type="ECO:0000256" key="5">
    <source>
        <dbReference type="ARBA" id="ARBA00022722"/>
    </source>
</evidence>
<dbReference type="CDD" id="cd01647">
    <property type="entry name" value="RT_LTR"/>
    <property type="match status" value="1"/>
</dbReference>
<dbReference type="InterPro" id="IPR043502">
    <property type="entry name" value="DNA/RNA_pol_sf"/>
</dbReference>